<sequence>MSDFRGSGTSIDCGCTEDSRSTESPLPLTCDCPRDEHDLVVHEENCLFHRNERIIFPHVRFDYVKYYIHGMLKSMGNGDDQEVEECECVTPPFEDGICKCCRCPVDQCHCNKAGREAFDHWRSKRELGAMPAVLESTHPLMQRFQDTLKQFLEKENALAEEEILNLREELRLSKLAYDKDLEVIYRSDHDTNAQRALIEEYESSLSERTAEREAAEQRARESNEKYKRAKEKLEQDLITEREATEELEALTSLCRQLEEWRDETESDLTVSQRMSDKMKAEKRQLAQEKRELDMFIFGLSNEVWKLESKLEMFQKQLEIKNSEMEKVNDKVTAYATELEDLELDKRRLVSLWNSVLVNIQQRDRVYDAVRDDYRTLQENYRTLLNNLEITKKLAMEEMNKGKEIAMNKDKLQYDLDRAVKLFDTEDMKRVNLETQIAELTEAIEMTERDQEMIKSENQTMRNILKSSEKDYDRKNELKLKLENDILANLQECLLNDKAVESMANGIKKMRELSRKQEISLTTMENQHAKMMMDLEIYRNRQAKNQQVMDETLAQVKAKEKELEELQEKYDQKAMVIVRKQRELDIVMKKYTALKEIFDLKSPQERRIEELELQIKELRERTEGMQHEWLRLQGHVVKLTEQHHKMATDINLINKQIQICEQKIMRIQAERDTVQQERGKVERSLRELRGRLEVLERTRKEANERNDTAQKSNLSVTHEYSANLKDAEAEIIQLEEDIDAMDKEKMNLTQELDRVQREALVWQRKGILAVELKKNMQAAKSAAGEIGQMKNEIHRMEVRREHLRRTSEKLADDLALYVTRRDTAMEKCRAAAAVEKAHGHSGHTSQSVYRHKLRLARADVARVTKDLADAKSHLENLEKEQERLDREVFETGAMNSQLEEQVASLIQECQDTERQKSWLLERVIRSQRLGNELATAVKRQSFRVKKSKSTVTAEYTQARAVNEQLKQVMETMNTEFPQLNDTFEGILNMLNINAPENSAGLPEDGACLCIDEENADNVAEKPLCP</sequence>
<reference evidence="4" key="1">
    <citation type="submission" date="2025-08" db="UniProtKB">
        <authorList>
            <consortium name="RefSeq"/>
        </authorList>
    </citation>
    <scope>IDENTIFICATION</scope>
    <source>
        <tissue evidence="4">Silk gland</tissue>
    </source>
</reference>
<feature type="coiled-coil region" evidence="1">
    <location>
        <begin position="141"/>
        <end position="393"/>
    </location>
</feature>
<dbReference type="GO" id="GO:0005737">
    <property type="term" value="C:cytoplasm"/>
    <property type="evidence" value="ECO:0007669"/>
    <property type="project" value="TreeGrafter"/>
</dbReference>
<keyword evidence="3" id="KW-1185">Reference proteome</keyword>
<dbReference type="KEGG" id="bman:114253236"/>
<accession>A0A6J2KUF5</accession>
<dbReference type="GeneID" id="114253236"/>
<proteinExistence type="predicted"/>
<dbReference type="PANTHER" id="PTHR16275">
    <property type="entry name" value="COILED-COIL DOMAIN-CONTAINING PROTEIN 40"/>
    <property type="match status" value="1"/>
</dbReference>
<protein>
    <submittedName>
        <fullName evidence="4">CAP-Gly domain-containing linker protein 1</fullName>
    </submittedName>
</protein>
<feature type="coiled-coil region" evidence="1">
    <location>
        <begin position="548"/>
        <end position="805"/>
    </location>
</feature>
<evidence type="ECO:0000256" key="1">
    <source>
        <dbReference type="SAM" id="Coils"/>
    </source>
</evidence>
<name>A0A6J2KUF5_BOMMA</name>
<dbReference type="Proteomes" id="UP000504629">
    <property type="component" value="Unplaced"/>
</dbReference>
<gene>
    <name evidence="4" type="primary">LOC114253236</name>
</gene>
<evidence type="ECO:0000313" key="4">
    <source>
        <dbReference type="RefSeq" id="XP_028043829.1"/>
    </source>
</evidence>
<dbReference type="RefSeq" id="XP_028043829.1">
    <property type="nucleotide sequence ID" value="XM_028188028.1"/>
</dbReference>
<feature type="region of interest" description="Disordered" evidence="2">
    <location>
        <begin position="1"/>
        <end position="25"/>
    </location>
</feature>
<dbReference type="PANTHER" id="PTHR16275:SF8">
    <property type="entry name" value="COILED-COIL DOMAIN-CONTAINING PROTEIN 40"/>
    <property type="match status" value="1"/>
</dbReference>
<dbReference type="InterPro" id="IPR037386">
    <property type="entry name" value="CCDC40"/>
</dbReference>
<keyword evidence="1" id="KW-0175">Coiled coil</keyword>
<organism evidence="3 4">
    <name type="scientific">Bombyx mandarina</name>
    <name type="common">Wild silk moth</name>
    <name type="synonym">Wild silkworm</name>
    <dbReference type="NCBI Taxonomy" id="7092"/>
    <lineage>
        <taxon>Eukaryota</taxon>
        <taxon>Metazoa</taxon>
        <taxon>Ecdysozoa</taxon>
        <taxon>Arthropoda</taxon>
        <taxon>Hexapoda</taxon>
        <taxon>Insecta</taxon>
        <taxon>Pterygota</taxon>
        <taxon>Neoptera</taxon>
        <taxon>Endopterygota</taxon>
        <taxon>Lepidoptera</taxon>
        <taxon>Glossata</taxon>
        <taxon>Ditrysia</taxon>
        <taxon>Bombycoidea</taxon>
        <taxon>Bombycidae</taxon>
        <taxon>Bombycinae</taxon>
        <taxon>Bombyx</taxon>
    </lineage>
</organism>
<evidence type="ECO:0000256" key="2">
    <source>
        <dbReference type="SAM" id="MobiDB-lite"/>
    </source>
</evidence>
<evidence type="ECO:0000313" key="3">
    <source>
        <dbReference type="Proteomes" id="UP000504629"/>
    </source>
</evidence>
<dbReference type="AlphaFoldDB" id="A0A6J2KUF5"/>
<dbReference type="GO" id="GO:0035082">
    <property type="term" value="P:axoneme assembly"/>
    <property type="evidence" value="ECO:0007669"/>
    <property type="project" value="InterPro"/>
</dbReference>
<feature type="coiled-coil region" evidence="1">
    <location>
        <begin position="429"/>
        <end position="484"/>
    </location>
</feature>
<feature type="coiled-coil region" evidence="1">
    <location>
        <begin position="859"/>
        <end position="914"/>
    </location>
</feature>
<dbReference type="OrthoDB" id="188741at2759"/>